<dbReference type="GO" id="GO:0006955">
    <property type="term" value="P:immune response"/>
    <property type="evidence" value="ECO:0007669"/>
    <property type="project" value="InterPro"/>
</dbReference>
<dbReference type="KEGG" id="sfm:114911301"/>
<keyword evidence="3" id="KW-0202">Cytokine</keyword>
<dbReference type="GO" id="GO:0008625">
    <property type="term" value="P:extrinsic apoptotic signaling pathway via death domain receptors"/>
    <property type="evidence" value="ECO:0007669"/>
    <property type="project" value="TreeGrafter"/>
</dbReference>
<dbReference type="SMART" id="SM00207">
    <property type="entry name" value="TNF"/>
    <property type="match status" value="1"/>
</dbReference>
<evidence type="ECO:0000256" key="2">
    <source>
        <dbReference type="ARBA" id="ARBA00008670"/>
    </source>
</evidence>
<reference evidence="8 9" key="1">
    <citation type="submission" date="2019-04" db="EMBL/GenBank/DDBJ databases">
        <authorList>
            <consortium name="Wellcome Sanger Institute Data Sharing"/>
        </authorList>
    </citation>
    <scope>NUCLEOTIDE SEQUENCE [LARGE SCALE GENOMIC DNA]</scope>
</reference>
<gene>
    <name evidence="8" type="primary">LOC114911301</name>
    <name evidence="7" type="synonym">faslg</name>
</gene>
<evidence type="ECO:0000256" key="4">
    <source>
        <dbReference type="ARBA" id="ARBA00023136"/>
    </source>
</evidence>
<dbReference type="GeneTree" id="ENSGT01060000248544"/>
<dbReference type="PROSITE" id="PS50049">
    <property type="entry name" value="THD_2"/>
    <property type="match status" value="1"/>
</dbReference>
<dbReference type="GeneID" id="114911301"/>
<comment type="subcellular location">
    <subcellularLocation>
        <location evidence="1">Membrane</location>
    </subcellularLocation>
</comment>
<dbReference type="GO" id="GO:0005615">
    <property type="term" value="C:extracellular space"/>
    <property type="evidence" value="ECO:0007669"/>
    <property type="project" value="UniProtKB-KW"/>
</dbReference>
<reference evidence="8" key="2">
    <citation type="submission" date="2025-05" db="UniProtKB">
        <authorList>
            <consortium name="Ensembl"/>
        </authorList>
    </citation>
    <scope>IDENTIFICATION</scope>
</reference>
<dbReference type="PANTHER" id="PTHR11471">
    <property type="entry name" value="TUMOR NECROSIS FACTOR FAMILY MEMBER"/>
    <property type="match status" value="1"/>
</dbReference>
<evidence type="ECO:0000313" key="7">
    <source>
        <dbReference type="Ensembl" id="ENSSFOP00015003489.1"/>
    </source>
</evidence>
<dbReference type="CDD" id="cd00184">
    <property type="entry name" value="TNF"/>
    <property type="match status" value="1"/>
</dbReference>
<dbReference type="SUPFAM" id="SSF49842">
    <property type="entry name" value="TNF-like"/>
    <property type="match status" value="1"/>
</dbReference>
<feature type="domain" description="THD" evidence="6">
    <location>
        <begin position="180"/>
        <end position="320"/>
    </location>
</feature>
<keyword evidence="4 5" id="KW-0472">Membrane</keyword>
<proteinExistence type="inferred from homology"/>
<dbReference type="OrthoDB" id="5983780at2759"/>
<dbReference type="Pfam" id="PF00229">
    <property type="entry name" value="TNF"/>
    <property type="match status" value="1"/>
</dbReference>
<keyword evidence="5" id="KW-1133">Transmembrane helix</keyword>
<dbReference type="Proteomes" id="UP000694397">
    <property type="component" value="Chromosome 9"/>
</dbReference>
<dbReference type="PANTHER" id="PTHR11471:SF33">
    <property type="entry name" value="TUMOR NECROSIS FACTOR LIGAND SUPERFAMILY MEMBER 6"/>
    <property type="match status" value="1"/>
</dbReference>
<dbReference type="GO" id="GO:0016020">
    <property type="term" value="C:membrane"/>
    <property type="evidence" value="ECO:0007669"/>
    <property type="project" value="UniProtKB-SubCell"/>
</dbReference>
<dbReference type="Gene3D" id="2.60.120.40">
    <property type="match status" value="1"/>
</dbReference>
<evidence type="ECO:0000256" key="1">
    <source>
        <dbReference type="ARBA" id="ARBA00004370"/>
    </source>
</evidence>
<dbReference type="AlphaFoldDB" id="A0A8D0CK16"/>
<keyword evidence="9" id="KW-1185">Reference proteome</keyword>
<dbReference type="CTD" id="356"/>
<sequence>MSWPHRKSSFGTVSKPYGASGVGRRERGVWVDPVGSTRLVQSLITKCNQTDTFLSRPRSIHATLCRMNSDPSCAYPQIFMVDRGGMQTAMGQAVPLPCWSFPPQRAKSSKRSCGEGCVMTIVLLMLFLVLAALGLGAYQILKLQAELVQLRQEMATQSDMPTVQRQTGLEEIKTDQEIRQAAHLTIKTEKSKDYERTLHWVPKHSPTFTSGVVYRHADGGLQVNETGLYFVYSRVEYEAVNCDSQKALIHKVFKKGWHPEPSILLKGHPEDYCRKGHWSASSYVGGVQKLDRLDRLYVNVTYPALLSHEHKSSFFGLFKI</sequence>
<organism evidence="8 9">
    <name type="scientific">Scleropages formosus</name>
    <name type="common">Asian bonytongue</name>
    <name type="synonym">Osteoglossum formosum</name>
    <dbReference type="NCBI Taxonomy" id="113540"/>
    <lineage>
        <taxon>Eukaryota</taxon>
        <taxon>Metazoa</taxon>
        <taxon>Chordata</taxon>
        <taxon>Craniata</taxon>
        <taxon>Vertebrata</taxon>
        <taxon>Euteleostomi</taxon>
        <taxon>Actinopterygii</taxon>
        <taxon>Neopterygii</taxon>
        <taxon>Teleostei</taxon>
        <taxon>Osteoglossocephala</taxon>
        <taxon>Osteoglossomorpha</taxon>
        <taxon>Osteoglossiformes</taxon>
        <taxon>Osteoglossidae</taxon>
        <taxon>Scleropages</taxon>
    </lineage>
</organism>
<evidence type="ECO:0000313" key="9">
    <source>
        <dbReference type="Proteomes" id="UP000694397"/>
    </source>
</evidence>
<dbReference type="Ensembl" id="ENSSFOT00015003546.2">
    <property type="protein sequence ID" value="ENSSFOP00015003489.1"/>
    <property type="gene ID" value="ENSSFOG00015002292.2"/>
</dbReference>
<dbReference type="InterPro" id="IPR006052">
    <property type="entry name" value="TNF_dom"/>
</dbReference>
<dbReference type="KEGG" id="sfm:108923469"/>
<dbReference type="Ensembl" id="ENSSFOT00015042525.1">
    <property type="protein sequence ID" value="ENSSFOP00015075501.1"/>
    <property type="gene ID" value="ENSSFOG00015031665.1"/>
</dbReference>
<dbReference type="RefSeq" id="XP_029110806.1">
    <property type="nucleotide sequence ID" value="XM_029254973.1"/>
</dbReference>
<evidence type="ECO:0000256" key="3">
    <source>
        <dbReference type="ARBA" id="ARBA00022514"/>
    </source>
</evidence>
<dbReference type="GO" id="GO:0005164">
    <property type="term" value="F:tumor necrosis factor receptor binding"/>
    <property type="evidence" value="ECO:0007669"/>
    <property type="project" value="InterPro"/>
</dbReference>
<name>A0A8D0CK16_SCLFO</name>
<keyword evidence="5" id="KW-0812">Transmembrane</keyword>
<dbReference type="RefSeq" id="XP_018589753.1">
    <property type="nucleotide sequence ID" value="XM_018734237.1"/>
</dbReference>
<protein>
    <submittedName>
        <fullName evidence="8">Fas ligand (TNF superfamily, member 6)</fullName>
    </submittedName>
</protein>
<dbReference type="InterPro" id="IPR008983">
    <property type="entry name" value="Tumour_necrosis_fac-like_dom"/>
</dbReference>
<evidence type="ECO:0000256" key="5">
    <source>
        <dbReference type="SAM" id="Phobius"/>
    </source>
</evidence>
<accession>A0A8D0CK16</accession>
<feature type="transmembrane region" description="Helical" evidence="5">
    <location>
        <begin position="117"/>
        <end position="141"/>
    </location>
</feature>
<dbReference type="GO" id="GO:0043123">
    <property type="term" value="P:positive regulation of canonical NF-kappaB signal transduction"/>
    <property type="evidence" value="ECO:0007669"/>
    <property type="project" value="TreeGrafter"/>
</dbReference>
<evidence type="ECO:0000313" key="8">
    <source>
        <dbReference type="Ensembl" id="ENSSFOP00015075501.1"/>
    </source>
</evidence>
<dbReference type="GeneID" id="108923469"/>
<dbReference type="GO" id="GO:0005125">
    <property type="term" value="F:cytokine activity"/>
    <property type="evidence" value="ECO:0007669"/>
    <property type="project" value="UniProtKB-KW"/>
</dbReference>
<evidence type="ECO:0000259" key="6">
    <source>
        <dbReference type="PROSITE" id="PS50049"/>
    </source>
</evidence>
<comment type="similarity">
    <text evidence="2">Belongs to the tumor necrosis factor family.</text>
</comment>